<evidence type="ECO:0000313" key="8">
    <source>
        <dbReference type="EMBL" id="AKJ64932.1"/>
    </source>
</evidence>
<dbReference type="PANTHER" id="PTHR11759">
    <property type="entry name" value="40S RIBOSOMAL PROTEIN S14/30S RIBOSOMAL PROTEIN S11"/>
    <property type="match status" value="1"/>
</dbReference>
<dbReference type="Gene3D" id="3.30.420.80">
    <property type="entry name" value="Ribosomal protein S11"/>
    <property type="match status" value="1"/>
</dbReference>
<comment type="similarity">
    <text evidence="1 6">Belongs to the universal ribosomal protein uS11 family.</text>
</comment>
<evidence type="ECO:0000256" key="6">
    <source>
        <dbReference type="HAMAP-Rule" id="MF_01310"/>
    </source>
</evidence>
<dbReference type="NCBIfam" id="NF003698">
    <property type="entry name" value="PRK05309.1"/>
    <property type="match status" value="1"/>
</dbReference>
<dbReference type="NCBIfam" id="TIGR03632">
    <property type="entry name" value="uS11_bact"/>
    <property type="match status" value="1"/>
</dbReference>
<feature type="compositionally biased region" description="Basic and acidic residues" evidence="7">
    <location>
        <begin position="1"/>
        <end position="10"/>
    </location>
</feature>
<reference evidence="9" key="1">
    <citation type="submission" date="2015-02" db="EMBL/GenBank/DDBJ databases">
        <title>Description and complete genome sequence of the first cultured representative of the subdivision 5 of the Verrucomicrobia phylum.</title>
        <authorList>
            <person name="Spring S."/>
            <person name="Bunk B."/>
            <person name="Sproer C."/>
            <person name="Klenk H.-P."/>
        </authorList>
    </citation>
    <scope>NUCLEOTIDE SEQUENCE [LARGE SCALE GENOMIC DNA]</scope>
    <source>
        <strain evidence="9">L21-Fru-AB</strain>
    </source>
</reference>
<evidence type="ECO:0000256" key="7">
    <source>
        <dbReference type="SAM" id="MobiDB-lite"/>
    </source>
</evidence>
<dbReference type="GO" id="GO:0005840">
    <property type="term" value="C:ribosome"/>
    <property type="evidence" value="ECO:0007669"/>
    <property type="project" value="UniProtKB-KW"/>
</dbReference>
<dbReference type="GO" id="GO:0019843">
    <property type="term" value="F:rRNA binding"/>
    <property type="evidence" value="ECO:0007669"/>
    <property type="project" value="UniProtKB-UniRule"/>
</dbReference>
<comment type="subunit">
    <text evidence="6">Part of the 30S ribosomal subunit. Interacts with proteins S7 and S18. Binds to IF-3.</text>
</comment>
<dbReference type="InterPro" id="IPR019981">
    <property type="entry name" value="Ribosomal_uS11_bac-type"/>
</dbReference>
<dbReference type="InterPro" id="IPR036967">
    <property type="entry name" value="Ribosomal_uS11_sf"/>
</dbReference>
<accession>A0A0G3EHN0</accession>
<name>A0A0G3EHN0_9BACT</name>
<proteinExistence type="inferred from homology"/>
<dbReference type="InterPro" id="IPR001971">
    <property type="entry name" value="Ribosomal_uS11"/>
</dbReference>
<organism evidence="8 9">
    <name type="scientific">Kiritimatiella glycovorans</name>
    <dbReference type="NCBI Taxonomy" id="1307763"/>
    <lineage>
        <taxon>Bacteria</taxon>
        <taxon>Pseudomonadati</taxon>
        <taxon>Kiritimatiellota</taxon>
        <taxon>Kiritimatiellia</taxon>
        <taxon>Kiritimatiellales</taxon>
        <taxon>Kiritimatiellaceae</taxon>
        <taxon>Kiritimatiella</taxon>
    </lineage>
</organism>
<evidence type="ECO:0000256" key="5">
    <source>
        <dbReference type="ARBA" id="ARBA00023274"/>
    </source>
</evidence>
<dbReference type="OrthoDB" id="9806415at2"/>
<dbReference type="RefSeq" id="WP_074041430.1">
    <property type="nucleotide sequence ID" value="NZ_CP010904.1"/>
</dbReference>
<dbReference type="Pfam" id="PF00411">
    <property type="entry name" value="Ribosomal_S11"/>
    <property type="match status" value="1"/>
</dbReference>
<dbReference type="STRING" id="1307763.L21SP4_01690"/>
<evidence type="ECO:0000256" key="1">
    <source>
        <dbReference type="ARBA" id="ARBA00006194"/>
    </source>
</evidence>
<dbReference type="GO" id="GO:0006412">
    <property type="term" value="P:translation"/>
    <property type="evidence" value="ECO:0007669"/>
    <property type="project" value="UniProtKB-UniRule"/>
</dbReference>
<evidence type="ECO:0000256" key="2">
    <source>
        <dbReference type="ARBA" id="ARBA00022730"/>
    </source>
</evidence>
<evidence type="ECO:0000256" key="3">
    <source>
        <dbReference type="ARBA" id="ARBA00022884"/>
    </source>
</evidence>
<comment type="function">
    <text evidence="6">Located on the platform of the 30S subunit, it bridges several disparate RNA helices of the 16S rRNA. Forms part of the Shine-Dalgarno cleft in the 70S ribosome.</text>
</comment>
<dbReference type="GO" id="GO:0003735">
    <property type="term" value="F:structural constituent of ribosome"/>
    <property type="evidence" value="ECO:0007669"/>
    <property type="project" value="InterPro"/>
</dbReference>
<dbReference type="SUPFAM" id="SSF53137">
    <property type="entry name" value="Translational machinery components"/>
    <property type="match status" value="1"/>
</dbReference>
<sequence>MADEEKKQSAEAEEPQAESTDTKPTEAQPQASEQEASGGSATAADLLGEEEPAPAKPKGRGKGGRHIPSGVAFVKATFNNTIVSITDKRGNVVAWSAAGRCGFKGSRKSTAFAATTVAREAARDAISKGMNEVEIRVQGPGAGRESAIRALQAAGLNISAIKDTTGVPHNGCRPPKRRRV</sequence>
<gene>
    <name evidence="6 8" type="primary">rpsK</name>
    <name evidence="8" type="ORF">L21SP4_01690</name>
</gene>
<dbReference type="PATRIC" id="fig|1609981.3.peg.1760"/>
<evidence type="ECO:0000313" key="9">
    <source>
        <dbReference type="Proteomes" id="UP000035268"/>
    </source>
</evidence>
<keyword evidence="9" id="KW-1185">Reference proteome</keyword>
<keyword evidence="2 6" id="KW-0699">rRNA-binding</keyword>
<feature type="region of interest" description="Disordered" evidence="7">
    <location>
        <begin position="1"/>
        <end position="67"/>
    </location>
</feature>
<keyword evidence="3 6" id="KW-0694">RNA-binding</keyword>
<dbReference type="KEGG" id="vbl:L21SP4_01690"/>
<keyword evidence="4 6" id="KW-0689">Ribosomal protein</keyword>
<dbReference type="FunFam" id="3.30.420.80:FF:000010">
    <property type="entry name" value="30S ribosomal protein S11"/>
    <property type="match status" value="1"/>
</dbReference>
<reference evidence="8 9" key="2">
    <citation type="journal article" date="2016" name="ISME J.">
        <title>Characterization of the first cultured representative of Verrucomicrobia subdivision 5 indicates the proposal of a novel phylum.</title>
        <authorList>
            <person name="Spring S."/>
            <person name="Bunk B."/>
            <person name="Sproer C."/>
            <person name="Schumann P."/>
            <person name="Rohde M."/>
            <person name="Tindall B.J."/>
            <person name="Klenk H.P."/>
        </authorList>
    </citation>
    <scope>NUCLEOTIDE SEQUENCE [LARGE SCALE GENOMIC DNA]</scope>
    <source>
        <strain evidence="8 9">L21-Fru-AB</strain>
    </source>
</reference>
<dbReference type="EMBL" id="CP010904">
    <property type="protein sequence ID" value="AKJ64932.1"/>
    <property type="molecule type" value="Genomic_DNA"/>
</dbReference>
<protein>
    <recommendedName>
        <fullName evidence="6">Small ribosomal subunit protein uS11</fullName>
    </recommendedName>
</protein>
<keyword evidence="5 6" id="KW-0687">Ribonucleoprotein</keyword>
<dbReference type="GO" id="GO:1990904">
    <property type="term" value="C:ribonucleoprotein complex"/>
    <property type="evidence" value="ECO:0007669"/>
    <property type="project" value="UniProtKB-KW"/>
</dbReference>
<dbReference type="HAMAP" id="MF_01310">
    <property type="entry name" value="Ribosomal_uS11"/>
    <property type="match status" value="1"/>
</dbReference>
<feature type="compositionally biased region" description="Polar residues" evidence="7">
    <location>
        <begin position="25"/>
        <end position="40"/>
    </location>
</feature>
<evidence type="ECO:0000256" key="4">
    <source>
        <dbReference type="ARBA" id="ARBA00022980"/>
    </source>
</evidence>
<dbReference type="AlphaFoldDB" id="A0A0G3EHN0"/>
<dbReference type="Proteomes" id="UP000035268">
    <property type="component" value="Chromosome"/>
</dbReference>